<reference evidence="2 3" key="1">
    <citation type="journal article" date="2016" name="Nat. Commun.">
        <title>Thousands of microbial genomes shed light on interconnected biogeochemical processes in an aquifer system.</title>
        <authorList>
            <person name="Anantharaman K."/>
            <person name="Brown C.T."/>
            <person name="Hug L.A."/>
            <person name="Sharon I."/>
            <person name="Castelle C.J."/>
            <person name="Probst A.J."/>
            <person name="Thomas B.C."/>
            <person name="Singh A."/>
            <person name="Wilkins M.J."/>
            <person name="Karaoz U."/>
            <person name="Brodie E.L."/>
            <person name="Williams K.H."/>
            <person name="Hubbard S.S."/>
            <person name="Banfield J.F."/>
        </authorList>
    </citation>
    <scope>NUCLEOTIDE SEQUENCE [LARGE SCALE GENOMIC DNA]</scope>
</reference>
<sequence>MADEKVDPQTGMTYVEIGGQRYFVDNNGGLQSSPSAVISENQRTEGDKSRGASGGCGQDATRVPDPPKK</sequence>
<gene>
    <name evidence="2" type="ORF">A2368_01975</name>
</gene>
<evidence type="ECO:0000256" key="1">
    <source>
        <dbReference type="SAM" id="MobiDB-lite"/>
    </source>
</evidence>
<feature type="region of interest" description="Disordered" evidence="1">
    <location>
        <begin position="25"/>
        <end position="69"/>
    </location>
</feature>
<evidence type="ECO:0000313" key="3">
    <source>
        <dbReference type="Proteomes" id="UP000176682"/>
    </source>
</evidence>
<dbReference type="AlphaFoldDB" id="A0A1F5FG81"/>
<evidence type="ECO:0000313" key="2">
    <source>
        <dbReference type="EMBL" id="OGD78659.1"/>
    </source>
</evidence>
<name>A0A1F5FG81_9BACT</name>
<protein>
    <submittedName>
        <fullName evidence="2">Uncharacterized protein</fullName>
    </submittedName>
</protein>
<organism evidence="2 3">
    <name type="scientific">Candidatus Collierbacteria bacterium RIFOXYB1_FULL_49_13</name>
    <dbReference type="NCBI Taxonomy" id="1817728"/>
    <lineage>
        <taxon>Bacteria</taxon>
        <taxon>Candidatus Collieribacteriota</taxon>
    </lineage>
</organism>
<proteinExistence type="predicted"/>
<accession>A0A1F5FG81</accession>
<dbReference type="Proteomes" id="UP000176682">
    <property type="component" value="Unassembled WGS sequence"/>
</dbReference>
<dbReference type="EMBL" id="MFAM01000039">
    <property type="protein sequence ID" value="OGD78659.1"/>
    <property type="molecule type" value="Genomic_DNA"/>
</dbReference>
<feature type="compositionally biased region" description="Polar residues" evidence="1">
    <location>
        <begin position="28"/>
        <end position="41"/>
    </location>
</feature>
<comment type="caution">
    <text evidence="2">The sequence shown here is derived from an EMBL/GenBank/DDBJ whole genome shotgun (WGS) entry which is preliminary data.</text>
</comment>